<dbReference type="PANTHER" id="PTHR38436">
    <property type="entry name" value="POLYKETIDE CYCLASE SNOAL-LIKE DOMAIN"/>
    <property type="match status" value="1"/>
</dbReference>
<protein>
    <submittedName>
        <fullName evidence="1">SnoaL-like polyketide cyclase</fullName>
    </submittedName>
</protein>
<evidence type="ECO:0000313" key="2">
    <source>
        <dbReference type="Proteomes" id="UP000198582"/>
    </source>
</evidence>
<accession>A0A1H8TFZ6</accession>
<dbReference type="Proteomes" id="UP000198582">
    <property type="component" value="Unassembled WGS sequence"/>
</dbReference>
<dbReference type="AlphaFoldDB" id="A0A1H8TFZ6"/>
<reference evidence="1 2" key="1">
    <citation type="submission" date="2016-10" db="EMBL/GenBank/DDBJ databases">
        <authorList>
            <person name="de Groot N.N."/>
        </authorList>
    </citation>
    <scope>NUCLEOTIDE SEQUENCE [LARGE SCALE GENOMIC DNA]</scope>
    <source>
        <strain evidence="1 2">DSM 44993</strain>
    </source>
</reference>
<sequence length="142" mass="15226">MDRATAERLVGDFVSAYNTGNPELLDRCLAAGYRHPNPAVPDRTAFKAVVGRWCSAVADLELAVRDLVVEGDKIVARMTFSGRQVGEMLGIAPTGRAFSVGLIDIFLVEDGLLAQHWDEMDLLGLHRQLGALPEPVAAPAGS</sequence>
<dbReference type="SUPFAM" id="SSF54427">
    <property type="entry name" value="NTF2-like"/>
    <property type="match status" value="1"/>
</dbReference>
<dbReference type="STRING" id="394193.SAMN04489732_102600"/>
<gene>
    <name evidence="1" type="ORF">SAMN04489732_102600</name>
</gene>
<dbReference type="RefSeq" id="WP_177231217.1">
    <property type="nucleotide sequence ID" value="NZ_FOEF01000002.1"/>
</dbReference>
<dbReference type="Gene3D" id="3.10.450.50">
    <property type="match status" value="1"/>
</dbReference>
<dbReference type="InterPro" id="IPR009959">
    <property type="entry name" value="Cyclase_SnoaL-like"/>
</dbReference>
<dbReference type="InterPro" id="IPR032710">
    <property type="entry name" value="NTF2-like_dom_sf"/>
</dbReference>
<dbReference type="EMBL" id="FOEF01000002">
    <property type="protein sequence ID" value="SEO89837.1"/>
    <property type="molecule type" value="Genomic_DNA"/>
</dbReference>
<dbReference type="PANTHER" id="PTHR38436:SF1">
    <property type="entry name" value="ESTER CYCLASE"/>
    <property type="match status" value="1"/>
</dbReference>
<dbReference type="Pfam" id="PF07366">
    <property type="entry name" value="SnoaL"/>
    <property type="match status" value="1"/>
</dbReference>
<proteinExistence type="predicted"/>
<evidence type="ECO:0000313" key="1">
    <source>
        <dbReference type="EMBL" id="SEO89837.1"/>
    </source>
</evidence>
<name>A0A1H8TFZ6_9PSEU</name>
<keyword evidence="2" id="KW-1185">Reference proteome</keyword>
<dbReference type="GO" id="GO:0030638">
    <property type="term" value="P:polyketide metabolic process"/>
    <property type="evidence" value="ECO:0007669"/>
    <property type="project" value="InterPro"/>
</dbReference>
<organism evidence="1 2">
    <name type="scientific">Amycolatopsis saalfeldensis</name>
    <dbReference type="NCBI Taxonomy" id="394193"/>
    <lineage>
        <taxon>Bacteria</taxon>
        <taxon>Bacillati</taxon>
        <taxon>Actinomycetota</taxon>
        <taxon>Actinomycetes</taxon>
        <taxon>Pseudonocardiales</taxon>
        <taxon>Pseudonocardiaceae</taxon>
        <taxon>Amycolatopsis</taxon>
    </lineage>
</organism>